<dbReference type="InterPro" id="IPR023346">
    <property type="entry name" value="Lysozyme-like_dom_sf"/>
</dbReference>
<dbReference type="InterPro" id="IPR018537">
    <property type="entry name" value="Peptidoglycan-bd_3"/>
</dbReference>
<dbReference type="RefSeq" id="WP_016804778.1">
    <property type="nucleotide sequence ID" value="NZ_BKYR01000001.1"/>
</dbReference>
<evidence type="ECO:0000313" key="3">
    <source>
        <dbReference type="EMBL" id="AVF44850.1"/>
    </source>
</evidence>
<evidence type="ECO:0000259" key="1">
    <source>
        <dbReference type="Pfam" id="PF05838"/>
    </source>
</evidence>
<dbReference type="CDD" id="cd13926">
    <property type="entry name" value="N-acetylmuramidase_GH108"/>
    <property type="match status" value="1"/>
</dbReference>
<dbReference type="Gene3D" id="1.20.141.10">
    <property type="entry name" value="Chitosanase, subunit A, domain 1"/>
    <property type="match status" value="1"/>
</dbReference>
<feature type="domain" description="TtsA-like Glycoside hydrolase family 108" evidence="1">
    <location>
        <begin position="8"/>
        <end position="90"/>
    </location>
</feature>
<dbReference type="EMBL" id="CP014019">
    <property type="protein sequence ID" value="AVF44850.1"/>
    <property type="molecule type" value="Genomic_DNA"/>
</dbReference>
<proteinExistence type="predicted"/>
<dbReference type="Pfam" id="PF09374">
    <property type="entry name" value="PG_binding_3"/>
    <property type="match status" value="1"/>
</dbReference>
<dbReference type="SUPFAM" id="SSF53955">
    <property type="entry name" value="Lysozyme-like"/>
    <property type="match status" value="1"/>
</dbReference>
<reference evidence="4" key="1">
    <citation type="submission" date="2017-12" db="EMBL/GenBank/DDBJ databases">
        <title>FDA dAtabase for Regulatory Grade micrObial Sequences (FDA-ARGOS): Supporting development and validation of Infectious Disease Dx tests.</title>
        <authorList>
            <person name="Hoffmann M."/>
            <person name="Allard M."/>
            <person name="Evans P."/>
            <person name="Brown E."/>
            <person name="Tallon L."/>
            <person name="Sadzewicz L."/>
            <person name="Sengamalay N."/>
            <person name="Ott S."/>
            <person name="Godinez A."/>
            <person name="Nagaraj S."/>
            <person name="Vavikolanu K."/>
            <person name="Aluvathingal J."/>
            <person name="Nadendla S."/>
            <person name="Sichtig H."/>
        </authorList>
    </citation>
    <scope>NUCLEOTIDE SEQUENCE [LARGE SCALE GENOMIC DNA]</scope>
    <source>
        <strain evidence="4">FDAARGOS_129</strain>
    </source>
</reference>
<name>A0A2L1VHX8_ACINO</name>
<accession>A0A2L1VHX8</accession>
<dbReference type="Pfam" id="PF05838">
    <property type="entry name" value="Glyco_hydro_108"/>
    <property type="match status" value="1"/>
</dbReference>
<dbReference type="AlphaFoldDB" id="A0A2L1VHX8"/>
<dbReference type="Proteomes" id="UP000237921">
    <property type="component" value="Chromosome"/>
</dbReference>
<gene>
    <name evidence="3" type="ORF">AL533_10855</name>
</gene>
<feature type="domain" description="Peptidoglycan binding" evidence="2">
    <location>
        <begin position="97"/>
        <end position="179"/>
    </location>
</feature>
<protein>
    <submittedName>
        <fullName evidence="3">Uncharacterized protein</fullName>
    </submittedName>
</protein>
<sequence>MKVEQYLDALIKREGGYVNDTLDSGHATKFGITQSVARSYGYQGEMEDLPLETARDIYKKQYWVEPRFDQINLISPIIAEELLDTGVNCGLGFTKPLLQRALNLLNRQGKEGWSDLKLDGEYGPSTLQALSLYIKKRGQEGERVMVRLLNIMQGQRYIEITEKNPKYEQFFYGWLANRVSL</sequence>
<evidence type="ECO:0000259" key="2">
    <source>
        <dbReference type="Pfam" id="PF09374"/>
    </source>
</evidence>
<evidence type="ECO:0000313" key="4">
    <source>
        <dbReference type="Proteomes" id="UP000237921"/>
    </source>
</evidence>
<dbReference type="InterPro" id="IPR008565">
    <property type="entry name" value="TtsA-like_GH18_dom"/>
</dbReference>
<organism evidence="3 4">
    <name type="scientific">Acinetobacter nosocomialis</name>
    <dbReference type="NCBI Taxonomy" id="106654"/>
    <lineage>
        <taxon>Bacteria</taxon>
        <taxon>Pseudomonadati</taxon>
        <taxon>Pseudomonadota</taxon>
        <taxon>Gammaproteobacteria</taxon>
        <taxon>Moraxellales</taxon>
        <taxon>Moraxellaceae</taxon>
        <taxon>Acinetobacter</taxon>
        <taxon>Acinetobacter calcoaceticus/baumannii complex</taxon>
    </lineage>
</organism>